<keyword evidence="9" id="KW-0460">Magnesium</keyword>
<feature type="binding site" evidence="9">
    <location>
        <position position="86"/>
    </location>
    <ligand>
        <name>5-phospho-alpha-D-ribose 1-diphosphate</name>
        <dbReference type="ChEBI" id="CHEBI:58017"/>
    </ligand>
</feature>
<keyword evidence="6 9" id="KW-0057">Aromatic amino acid biosynthesis</keyword>
<keyword evidence="2 9" id="KW-0028">Amino-acid biosynthesis</keyword>
<dbReference type="Pfam" id="PF00591">
    <property type="entry name" value="Glycos_transf_3"/>
    <property type="match status" value="1"/>
</dbReference>
<dbReference type="AlphaFoldDB" id="A0A1B9F4V3"/>
<keyword evidence="4 9" id="KW-0808">Transferase</keyword>
<accession>A0A1B9F4V3</accession>
<feature type="binding site" evidence="9">
    <location>
        <position position="172"/>
    </location>
    <ligand>
        <name>anthranilate</name>
        <dbReference type="ChEBI" id="CHEBI:16567"/>
        <label>2</label>
    </ligand>
</feature>
<dbReference type="EMBL" id="MAGO01000008">
    <property type="protein sequence ID" value="OCC14854.1"/>
    <property type="molecule type" value="Genomic_DNA"/>
</dbReference>
<dbReference type="Proteomes" id="UP000093080">
    <property type="component" value="Unassembled WGS sequence"/>
</dbReference>
<dbReference type="InterPro" id="IPR005940">
    <property type="entry name" value="Anthranilate_Pribosyl_Tfrase"/>
</dbReference>
<dbReference type="GO" id="GO:0004048">
    <property type="term" value="F:anthranilate phosphoribosyltransferase activity"/>
    <property type="evidence" value="ECO:0007669"/>
    <property type="project" value="UniProtKB-UniRule"/>
</dbReference>
<dbReference type="InterPro" id="IPR036320">
    <property type="entry name" value="Glycosyl_Trfase_fam3_N_dom_sf"/>
</dbReference>
<protein>
    <recommendedName>
        <fullName evidence="9">Anthranilate phosphoribosyltransferase</fullName>
        <ecNumber evidence="9">2.4.2.18</ecNumber>
    </recommendedName>
</protein>
<dbReference type="UniPathway" id="UPA00035">
    <property type="reaction ID" value="UER00041"/>
</dbReference>
<dbReference type="PANTHER" id="PTHR43285">
    <property type="entry name" value="ANTHRANILATE PHOSPHORIBOSYLTRANSFERASE"/>
    <property type="match status" value="1"/>
</dbReference>
<evidence type="ECO:0000313" key="13">
    <source>
        <dbReference type="Proteomes" id="UP000093080"/>
    </source>
</evidence>
<evidence type="ECO:0000313" key="12">
    <source>
        <dbReference type="EMBL" id="OCC14854.1"/>
    </source>
</evidence>
<keyword evidence="5 9" id="KW-0822">Tryptophan biosynthesis</keyword>
<comment type="caution">
    <text evidence="12">The sequence shown here is derived from an EMBL/GenBank/DDBJ whole genome shotgun (WGS) entry which is preliminary data.</text>
</comment>
<reference evidence="12 13" key="1">
    <citation type="submission" date="2016-06" db="EMBL/GenBank/DDBJ databases">
        <title>Respiratory ammonification of nitrate coupled to the oxidation of elemental sulfur in deep-sea autotrophic thermophilic bacteria.</title>
        <authorList>
            <person name="Slobodkina G.B."/>
            <person name="Mardanov A.V."/>
            <person name="Ravin N.V."/>
            <person name="Frolova A.A."/>
            <person name="Viryasiv M.B."/>
            <person name="Chernyh N.A."/>
            <person name="Bonch-Osmolovskaya E.A."/>
            <person name="Slobodkin A.I."/>
        </authorList>
    </citation>
    <scope>NUCLEOTIDE SEQUENCE [LARGE SCALE GENOMIC DNA]</scope>
    <source>
        <strain evidence="12 13">S69</strain>
    </source>
</reference>
<evidence type="ECO:0000256" key="1">
    <source>
        <dbReference type="ARBA" id="ARBA00004907"/>
    </source>
</evidence>
<dbReference type="InterPro" id="IPR000312">
    <property type="entry name" value="Glycosyl_Trfase_fam3"/>
</dbReference>
<feature type="binding site" evidence="9">
    <location>
        <position position="86"/>
    </location>
    <ligand>
        <name>anthranilate</name>
        <dbReference type="ChEBI" id="CHEBI:16567"/>
        <label>1</label>
    </ligand>
</feature>
<evidence type="ECO:0000259" key="11">
    <source>
        <dbReference type="Pfam" id="PF02885"/>
    </source>
</evidence>
<dbReference type="EC" id="2.4.2.18" evidence="9"/>
<dbReference type="NCBIfam" id="TIGR01245">
    <property type="entry name" value="trpD"/>
    <property type="match status" value="1"/>
</dbReference>
<feature type="domain" description="Glycosyl transferase family 3" evidence="10">
    <location>
        <begin position="79"/>
        <end position="331"/>
    </location>
</feature>
<feature type="binding site" evidence="9">
    <location>
        <position position="117"/>
    </location>
    <ligand>
        <name>anthranilate</name>
        <dbReference type="ChEBI" id="CHEBI:16567"/>
        <label>1</label>
    </ligand>
</feature>
<feature type="binding site" evidence="9">
    <location>
        <position position="126"/>
    </location>
    <ligand>
        <name>5-phospho-alpha-D-ribose 1-diphosphate</name>
        <dbReference type="ChEBI" id="CHEBI:58017"/>
    </ligand>
</feature>
<dbReference type="PANTHER" id="PTHR43285:SF2">
    <property type="entry name" value="ANTHRANILATE PHOSPHORIBOSYLTRANSFERASE"/>
    <property type="match status" value="1"/>
</dbReference>
<dbReference type="Pfam" id="PF02885">
    <property type="entry name" value="Glycos_trans_3N"/>
    <property type="match status" value="1"/>
</dbReference>
<dbReference type="InterPro" id="IPR017459">
    <property type="entry name" value="Glycosyl_Trfase_fam3_N_dom"/>
</dbReference>
<feature type="binding site" evidence="9">
    <location>
        <begin position="114"/>
        <end position="122"/>
    </location>
    <ligand>
        <name>5-phospho-alpha-D-ribose 1-diphosphate</name>
        <dbReference type="ChEBI" id="CHEBI:58017"/>
    </ligand>
</feature>
<comment type="function">
    <text evidence="9">Catalyzes the transfer of the phosphoribosyl group of 5-phosphorylribose-1-pyrophosphate (PRPP) to anthranilate to yield N-(5'-phosphoribosyl)-anthranilate (PRA).</text>
</comment>
<comment type="pathway">
    <text evidence="1 9">Amino-acid biosynthesis; L-tryptophan biosynthesis; L-tryptophan from chorismate: step 2/5.</text>
</comment>
<evidence type="ECO:0000256" key="3">
    <source>
        <dbReference type="ARBA" id="ARBA00022676"/>
    </source>
</evidence>
<evidence type="ECO:0000256" key="8">
    <source>
        <dbReference type="ARBA" id="ARBA00061188"/>
    </source>
</evidence>
<dbReference type="GO" id="GO:0005829">
    <property type="term" value="C:cytosol"/>
    <property type="evidence" value="ECO:0007669"/>
    <property type="project" value="TreeGrafter"/>
</dbReference>
<feature type="domain" description="Glycosyl transferase family 3 N-terminal" evidence="11">
    <location>
        <begin position="8"/>
        <end position="67"/>
    </location>
</feature>
<dbReference type="PATRIC" id="fig|1156395.6.peg.1666"/>
<dbReference type="Gene3D" id="1.20.970.10">
    <property type="entry name" value="Transferase, Pyrimidine Nucleoside Phosphorylase, Chain C"/>
    <property type="match status" value="1"/>
</dbReference>
<comment type="subunit">
    <text evidence="9">Homodimer.</text>
</comment>
<dbReference type="OrthoDB" id="9806430at2"/>
<keyword evidence="3 9" id="KW-0328">Glycosyltransferase</keyword>
<gene>
    <name evidence="9" type="primary">trpD</name>
    <name evidence="12" type="ORF">DBT_1649</name>
</gene>
<comment type="cofactor">
    <cofactor evidence="9">
        <name>Mg(2+)</name>
        <dbReference type="ChEBI" id="CHEBI:18420"/>
    </cofactor>
    <text evidence="9">Binds 2 magnesium ions per monomer.</text>
</comment>
<dbReference type="SUPFAM" id="SSF52418">
    <property type="entry name" value="Nucleoside phosphorylase/phosphoribosyltransferase catalytic domain"/>
    <property type="match status" value="1"/>
</dbReference>
<comment type="catalytic activity">
    <reaction evidence="7 9">
        <text>N-(5-phospho-beta-D-ribosyl)anthranilate + diphosphate = 5-phospho-alpha-D-ribose 1-diphosphate + anthranilate</text>
        <dbReference type="Rhea" id="RHEA:11768"/>
        <dbReference type="ChEBI" id="CHEBI:16567"/>
        <dbReference type="ChEBI" id="CHEBI:18277"/>
        <dbReference type="ChEBI" id="CHEBI:33019"/>
        <dbReference type="ChEBI" id="CHEBI:58017"/>
        <dbReference type="EC" id="2.4.2.18"/>
    </reaction>
</comment>
<evidence type="ECO:0000256" key="4">
    <source>
        <dbReference type="ARBA" id="ARBA00022679"/>
    </source>
</evidence>
<feature type="binding site" evidence="9">
    <location>
        <position position="98"/>
    </location>
    <ligand>
        <name>Mg(2+)</name>
        <dbReference type="ChEBI" id="CHEBI:18420"/>
        <label>1</label>
    </ligand>
</feature>
<feature type="binding site" evidence="9">
    <location>
        <position position="231"/>
    </location>
    <ligand>
        <name>Mg(2+)</name>
        <dbReference type="ChEBI" id="CHEBI:18420"/>
        <label>2</label>
    </ligand>
</feature>
<dbReference type="InterPro" id="IPR035902">
    <property type="entry name" value="Nuc_phospho_transferase"/>
</dbReference>
<dbReference type="GO" id="GO:0000287">
    <property type="term" value="F:magnesium ion binding"/>
    <property type="evidence" value="ECO:0007669"/>
    <property type="project" value="UniProtKB-UniRule"/>
</dbReference>
<evidence type="ECO:0000256" key="5">
    <source>
        <dbReference type="ARBA" id="ARBA00022822"/>
    </source>
</evidence>
<feature type="binding site" evidence="9">
    <location>
        <position position="94"/>
    </location>
    <ligand>
        <name>5-phospho-alpha-D-ribose 1-diphosphate</name>
        <dbReference type="ChEBI" id="CHEBI:58017"/>
    </ligand>
</feature>
<sequence length="344" mass="36507">MEDVIRLCIDKLVEGQDLSETESEKAFLEIMEGRATQAQIGALLMGLRIKGETPKEILGAARVMRRLATKIPVRIEGSEPVMDTCGTGGDGSSTFNISTTVAFVVAGGGVKVAKHGNRSITSKSGSADCLEALGKDLNLTPEDVAREIEDVGIGFLFAPNLHPAMRYAAGPRRELGIRTIFNVLGPLTNPAGATVQLMGVFSKELCPVLCEVLGMLGAKCAWVVHGHGGLDEMSLSGPTTVAQWDGEKIEEFEVVPEDVGLARAGIETLVGGDAQENAEILREILSGREKGPKRDVVLLNAGAAFVISGKAKDLKEGVELSKEIIDSGKALKVLDAYLRYNHSA</sequence>
<evidence type="ECO:0000256" key="7">
    <source>
        <dbReference type="ARBA" id="ARBA00052328"/>
    </source>
</evidence>
<feature type="binding site" evidence="9">
    <location>
        <position position="232"/>
    </location>
    <ligand>
        <name>Mg(2+)</name>
        <dbReference type="ChEBI" id="CHEBI:18420"/>
        <label>2</label>
    </ligand>
</feature>
<dbReference type="GO" id="GO:0000162">
    <property type="term" value="P:L-tryptophan biosynthetic process"/>
    <property type="evidence" value="ECO:0007669"/>
    <property type="project" value="UniProtKB-UniRule"/>
</dbReference>
<dbReference type="SUPFAM" id="SSF47648">
    <property type="entry name" value="Nucleoside phosphorylase/phosphoribosyltransferase N-terminal domain"/>
    <property type="match status" value="1"/>
</dbReference>
<evidence type="ECO:0000256" key="9">
    <source>
        <dbReference type="HAMAP-Rule" id="MF_00211"/>
    </source>
</evidence>
<keyword evidence="9" id="KW-0479">Metal-binding</keyword>
<dbReference type="HAMAP" id="MF_00211">
    <property type="entry name" value="TrpD"/>
    <property type="match status" value="1"/>
</dbReference>
<organism evidence="12 13">
    <name type="scientific">Dissulfuribacter thermophilus</name>
    <dbReference type="NCBI Taxonomy" id="1156395"/>
    <lineage>
        <taxon>Bacteria</taxon>
        <taxon>Pseudomonadati</taxon>
        <taxon>Thermodesulfobacteriota</taxon>
        <taxon>Dissulfuribacteria</taxon>
        <taxon>Dissulfuribacterales</taxon>
        <taxon>Dissulfuribacteraceae</taxon>
        <taxon>Dissulfuribacter</taxon>
    </lineage>
</organism>
<dbReference type="STRING" id="1156395.DBT_1649"/>
<evidence type="ECO:0000256" key="2">
    <source>
        <dbReference type="ARBA" id="ARBA00022605"/>
    </source>
</evidence>
<comment type="similarity">
    <text evidence="9">Belongs to the anthranilate phosphoribosyltransferase family.</text>
</comment>
<dbReference type="RefSeq" id="WP_067618824.1">
    <property type="nucleotide sequence ID" value="NZ_MAGO01000008.1"/>
</dbReference>
<name>A0A1B9F4V3_9BACT</name>
<comment type="caution">
    <text evidence="9">Lacks conserved residue(s) required for the propagation of feature annotation.</text>
</comment>
<feature type="binding site" evidence="9">
    <location>
        <begin position="96"/>
        <end position="99"/>
    </location>
    <ligand>
        <name>5-phospho-alpha-D-ribose 1-diphosphate</name>
        <dbReference type="ChEBI" id="CHEBI:58017"/>
    </ligand>
</feature>
<evidence type="ECO:0000256" key="6">
    <source>
        <dbReference type="ARBA" id="ARBA00023141"/>
    </source>
</evidence>
<keyword evidence="13" id="KW-1185">Reference proteome</keyword>
<feature type="binding site" evidence="9">
    <location>
        <position position="232"/>
    </location>
    <ligand>
        <name>Mg(2+)</name>
        <dbReference type="ChEBI" id="CHEBI:18420"/>
        <label>1</label>
    </ligand>
</feature>
<comment type="similarity">
    <text evidence="8">In the C-terminal section; belongs to the anthranilate phosphoribosyltransferase family.</text>
</comment>
<feature type="binding site" evidence="9">
    <location>
        <begin position="89"/>
        <end position="90"/>
    </location>
    <ligand>
        <name>5-phospho-alpha-D-ribose 1-diphosphate</name>
        <dbReference type="ChEBI" id="CHEBI:58017"/>
    </ligand>
</feature>
<dbReference type="FunFam" id="3.40.1030.10:FF:000002">
    <property type="entry name" value="Anthranilate phosphoribosyltransferase"/>
    <property type="match status" value="1"/>
</dbReference>
<proteinExistence type="inferred from homology"/>
<evidence type="ECO:0000259" key="10">
    <source>
        <dbReference type="Pfam" id="PF00591"/>
    </source>
</evidence>
<dbReference type="Gene3D" id="3.40.1030.10">
    <property type="entry name" value="Nucleoside phosphorylase/phosphoribosyltransferase catalytic domain"/>
    <property type="match status" value="1"/>
</dbReference>